<name>A0A6P6KZC3_CARAU</name>
<keyword evidence="2" id="KW-1185">Reference proteome</keyword>
<evidence type="ECO:0000256" key="1">
    <source>
        <dbReference type="SAM" id="SignalP"/>
    </source>
</evidence>
<evidence type="ECO:0000313" key="2">
    <source>
        <dbReference type="Proteomes" id="UP000515129"/>
    </source>
</evidence>
<feature type="chain" id="PRO_5044649896" evidence="1">
    <location>
        <begin position="18"/>
        <end position="214"/>
    </location>
</feature>
<dbReference type="RefSeq" id="XP_026077579.1">
    <property type="nucleotide sequence ID" value="XM_026221794.1"/>
</dbReference>
<reference evidence="3 4" key="1">
    <citation type="submission" date="2025-04" db="UniProtKB">
        <authorList>
            <consortium name="RefSeq"/>
        </authorList>
    </citation>
    <scope>IDENTIFICATION</scope>
    <source>
        <strain evidence="3 4">Wakin</strain>
        <tissue evidence="3 4">Muscle</tissue>
    </source>
</reference>
<evidence type="ECO:0000313" key="4">
    <source>
        <dbReference type="RefSeq" id="XP_026077579.1"/>
    </source>
</evidence>
<dbReference type="Proteomes" id="UP000515129">
    <property type="component" value="Chromosome 36"/>
</dbReference>
<keyword evidence="1" id="KW-0732">Signal</keyword>
<sequence>MELFIFIVFQLLTEVQSYNSLQKPFISVSDNDDQLNIVCEIPHSFRADFICSFYTEDDVLLDQCVSWWSQFGVNICMFDLSRSELFTRSVNSRQLSCVYSLKTEPEIRSPHSDTIIIRDTIPITVTITFRNTIRVSTSTSTEHTTTTTAPTTYVQSKTSLPTSTAKETLTVLTVMSGSETTIYNKTVDFQSESNLLTSAATETTDPWHYFCLDS</sequence>
<dbReference type="AlphaFoldDB" id="A0A6P6KZC3"/>
<gene>
    <name evidence="3 4" type="primary">LOC113055471</name>
</gene>
<dbReference type="RefSeq" id="XP_026077578.1">
    <property type="nucleotide sequence ID" value="XM_026221793.1"/>
</dbReference>
<evidence type="ECO:0000313" key="3">
    <source>
        <dbReference type="RefSeq" id="XP_026077578.1"/>
    </source>
</evidence>
<feature type="signal peptide" evidence="1">
    <location>
        <begin position="1"/>
        <end position="17"/>
    </location>
</feature>
<proteinExistence type="predicted"/>
<organism evidence="2 3">
    <name type="scientific">Carassius auratus</name>
    <name type="common">Goldfish</name>
    <dbReference type="NCBI Taxonomy" id="7957"/>
    <lineage>
        <taxon>Eukaryota</taxon>
        <taxon>Metazoa</taxon>
        <taxon>Chordata</taxon>
        <taxon>Craniata</taxon>
        <taxon>Vertebrata</taxon>
        <taxon>Euteleostomi</taxon>
        <taxon>Actinopterygii</taxon>
        <taxon>Neopterygii</taxon>
        <taxon>Teleostei</taxon>
        <taxon>Ostariophysi</taxon>
        <taxon>Cypriniformes</taxon>
        <taxon>Cyprinidae</taxon>
        <taxon>Cyprininae</taxon>
        <taxon>Carassius</taxon>
    </lineage>
</organism>
<protein>
    <submittedName>
        <fullName evidence="3 4">Mucin-5AC-like isoform X3</fullName>
    </submittedName>
</protein>
<dbReference type="GeneID" id="113055471"/>
<accession>A0A6P6KZC3</accession>